<feature type="region of interest" description="Disordered" evidence="3">
    <location>
        <begin position="239"/>
        <end position="258"/>
    </location>
</feature>
<dbReference type="GO" id="GO:0016787">
    <property type="term" value="F:hydrolase activity"/>
    <property type="evidence" value="ECO:0007669"/>
    <property type="project" value="UniProtKB-KW"/>
</dbReference>
<feature type="compositionally biased region" description="Low complexity" evidence="3">
    <location>
        <begin position="313"/>
        <end position="330"/>
    </location>
</feature>
<gene>
    <name evidence="5" type="ORF">DFH07DRAFT_754557</name>
</gene>
<organism evidence="5 6">
    <name type="scientific">Mycena maculata</name>
    <dbReference type="NCBI Taxonomy" id="230809"/>
    <lineage>
        <taxon>Eukaryota</taxon>
        <taxon>Fungi</taxon>
        <taxon>Dikarya</taxon>
        <taxon>Basidiomycota</taxon>
        <taxon>Agaricomycotina</taxon>
        <taxon>Agaricomycetes</taxon>
        <taxon>Agaricomycetidae</taxon>
        <taxon>Agaricales</taxon>
        <taxon>Marasmiineae</taxon>
        <taxon>Mycenaceae</taxon>
        <taxon>Mycena</taxon>
    </lineage>
</organism>
<comment type="caution">
    <text evidence="5">The sequence shown here is derived from an EMBL/GenBank/DDBJ whole genome shotgun (WGS) entry which is preliminary data.</text>
</comment>
<proteinExistence type="inferred from homology"/>
<evidence type="ECO:0000313" key="5">
    <source>
        <dbReference type="EMBL" id="KAJ7734027.1"/>
    </source>
</evidence>
<dbReference type="Gene3D" id="3.40.50.1820">
    <property type="entry name" value="alpha/beta hydrolase"/>
    <property type="match status" value="1"/>
</dbReference>
<evidence type="ECO:0000256" key="2">
    <source>
        <dbReference type="ARBA" id="ARBA00038334"/>
    </source>
</evidence>
<dbReference type="InterPro" id="IPR000639">
    <property type="entry name" value="Epox_hydrolase-like"/>
</dbReference>
<dbReference type="PRINTS" id="PR00412">
    <property type="entry name" value="EPOXHYDRLASE"/>
</dbReference>
<accession>A0AAD7I4W7</accession>
<comment type="similarity">
    <text evidence="2">Belongs to the AB hydrolase superfamily. Epoxide hydrolase family.</text>
</comment>
<dbReference type="EMBL" id="JARJLG010000164">
    <property type="protein sequence ID" value="KAJ7734027.1"/>
    <property type="molecule type" value="Genomic_DNA"/>
</dbReference>
<sequence length="378" mass="39592">MPKLLLPSGHTWAFVDANPDGRTTLLCLHGFPDLSYGYWHQIGPWARAGFRVVVPDMLGYGGSDAPVDPAQYTTKRLAADLAALLTLLGVARAVVIGHDWGSFTAGRFALWHPERVLALVLMSVPFTPAARGPVALETIAQHAPNLAYQLYLASPAAAPTIEADILYFLGLAFAPPHAPVDFTPRGALAAFLASPPSPAAAAQMPSVLTPAERALYCAAFRARGMTGPTNYYRTTHLRGAEERGSPSATSTSNPKPGALTLPPVPVLALYGTRDPTITPAALAGQRRTIPPQQLTERAMEGAGHWVLLVEESGSGSATTDAGAGKSSGSDVADPLAPWRTAVSTGAWKRESGTGGEVGRVVLEWLAGVGIQGGDKARL</sequence>
<evidence type="ECO:0000259" key="4">
    <source>
        <dbReference type="Pfam" id="PF00561"/>
    </source>
</evidence>
<protein>
    <submittedName>
        <fullName evidence="5">Epoxide hydrolase</fullName>
    </submittedName>
</protein>
<feature type="region of interest" description="Disordered" evidence="3">
    <location>
        <begin position="313"/>
        <end position="335"/>
    </location>
</feature>
<evidence type="ECO:0000256" key="1">
    <source>
        <dbReference type="ARBA" id="ARBA00022801"/>
    </source>
</evidence>
<reference evidence="5" key="1">
    <citation type="submission" date="2023-03" db="EMBL/GenBank/DDBJ databases">
        <title>Massive genome expansion in bonnet fungi (Mycena s.s.) driven by repeated elements and novel gene families across ecological guilds.</title>
        <authorList>
            <consortium name="Lawrence Berkeley National Laboratory"/>
            <person name="Harder C.B."/>
            <person name="Miyauchi S."/>
            <person name="Viragh M."/>
            <person name="Kuo A."/>
            <person name="Thoen E."/>
            <person name="Andreopoulos B."/>
            <person name="Lu D."/>
            <person name="Skrede I."/>
            <person name="Drula E."/>
            <person name="Henrissat B."/>
            <person name="Morin E."/>
            <person name="Kohler A."/>
            <person name="Barry K."/>
            <person name="LaButti K."/>
            <person name="Morin E."/>
            <person name="Salamov A."/>
            <person name="Lipzen A."/>
            <person name="Mereny Z."/>
            <person name="Hegedus B."/>
            <person name="Baldrian P."/>
            <person name="Stursova M."/>
            <person name="Weitz H."/>
            <person name="Taylor A."/>
            <person name="Grigoriev I.V."/>
            <person name="Nagy L.G."/>
            <person name="Martin F."/>
            <person name="Kauserud H."/>
        </authorList>
    </citation>
    <scope>NUCLEOTIDE SEQUENCE</scope>
    <source>
        <strain evidence="5">CBHHK188m</strain>
    </source>
</reference>
<dbReference type="Proteomes" id="UP001215280">
    <property type="component" value="Unassembled WGS sequence"/>
</dbReference>
<dbReference type="AlphaFoldDB" id="A0AAD7I4W7"/>
<dbReference type="SUPFAM" id="SSF53474">
    <property type="entry name" value="alpha/beta-Hydrolases"/>
    <property type="match status" value="1"/>
</dbReference>
<keyword evidence="6" id="KW-1185">Reference proteome</keyword>
<evidence type="ECO:0000313" key="6">
    <source>
        <dbReference type="Proteomes" id="UP001215280"/>
    </source>
</evidence>
<keyword evidence="1 5" id="KW-0378">Hydrolase</keyword>
<dbReference type="Pfam" id="PF00561">
    <property type="entry name" value="Abhydrolase_1"/>
    <property type="match status" value="1"/>
</dbReference>
<dbReference type="PRINTS" id="PR00111">
    <property type="entry name" value="ABHYDROLASE"/>
</dbReference>
<dbReference type="InterPro" id="IPR000073">
    <property type="entry name" value="AB_hydrolase_1"/>
</dbReference>
<dbReference type="InterPro" id="IPR029058">
    <property type="entry name" value="AB_hydrolase_fold"/>
</dbReference>
<evidence type="ECO:0000256" key="3">
    <source>
        <dbReference type="SAM" id="MobiDB-lite"/>
    </source>
</evidence>
<feature type="domain" description="AB hydrolase-1" evidence="4">
    <location>
        <begin position="24"/>
        <end position="310"/>
    </location>
</feature>
<name>A0AAD7I4W7_9AGAR</name>
<dbReference type="PANTHER" id="PTHR43329">
    <property type="entry name" value="EPOXIDE HYDROLASE"/>
    <property type="match status" value="1"/>
</dbReference>